<evidence type="ECO:0000313" key="9">
    <source>
        <dbReference type="Proteomes" id="UP000694941"/>
    </source>
</evidence>
<dbReference type="Pfam" id="PF23187">
    <property type="entry name" value="UBX7_N"/>
    <property type="match status" value="1"/>
</dbReference>
<keyword evidence="2" id="KW-0834">Unfolded protein response</keyword>
<feature type="compositionally biased region" description="Basic and acidic residues" evidence="7">
    <location>
        <begin position="120"/>
        <end position="130"/>
    </location>
</feature>
<comment type="subunit">
    <text evidence="3">Directly interacts with VCP. Interacts with UBQLN1. Forms a complex with VCP and UBQLN1.</text>
</comment>
<protein>
    <recommendedName>
        <fullName evidence="4">UBX domain-containing protein 4</fullName>
    </recommendedName>
    <alternativeName>
        <fullName evidence="5">UBX domain-containing protein 2</fullName>
    </alternativeName>
</protein>
<dbReference type="SUPFAM" id="SSF54236">
    <property type="entry name" value="Ubiquitin-like"/>
    <property type="match status" value="1"/>
</dbReference>
<dbReference type="PROSITE" id="PS50033">
    <property type="entry name" value="UBX"/>
    <property type="match status" value="1"/>
</dbReference>
<comment type="subcellular location">
    <subcellularLocation>
        <location evidence="1">Endoplasmic reticulum membrane</location>
        <topology evidence="1">Peripheral membrane protein</topology>
    </subcellularLocation>
</comment>
<gene>
    <name evidence="10 11" type="primary">LOC106461025</name>
</gene>
<evidence type="ECO:0000256" key="5">
    <source>
        <dbReference type="ARBA" id="ARBA00041575"/>
    </source>
</evidence>
<dbReference type="InterPro" id="IPR001012">
    <property type="entry name" value="UBX_dom"/>
</dbReference>
<evidence type="ECO:0000256" key="4">
    <source>
        <dbReference type="ARBA" id="ARBA00040925"/>
    </source>
</evidence>
<evidence type="ECO:0000256" key="3">
    <source>
        <dbReference type="ARBA" id="ARBA00038812"/>
    </source>
</evidence>
<evidence type="ECO:0000259" key="8">
    <source>
        <dbReference type="PROSITE" id="PS50033"/>
    </source>
</evidence>
<accession>A0ABM1SIT8</accession>
<dbReference type="PANTHER" id="PTHR46424">
    <property type="entry name" value="UBX DOMAIN-CONTAINING PROTEIN 4"/>
    <property type="match status" value="1"/>
</dbReference>
<evidence type="ECO:0000313" key="10">
    <source>
        <dbReference type="RefSeq" id="XP_013776258.1"/>
    </source>
</evidence>
<keyword evidence="9" id="KW-1185">Reference proteome</keyword>
<evidence type="ECO:0000256" key="6">
    <source>
        <dbReference type="ARBA" id="ARBA00046062"/>
    </source>
</evidence>
<dbReference type="Proteomes" id="UP000694941">
    <property type="component" value="Unplaced"/>
</dbReference>
<evidence type="ECO:0000313" key="11">
    <source>
        <dbReference type="RefSeq" id="XP_022243543.1"/>
    </source>
</evidence>
<feature type="region of interest" description="Disordered" evidence="7">
    <location>
        <begin position="118"/>
        <end position="196"/>
    </location>
</feature>
<feature type="domain" description="UBX" evidence="8">
    <location>
        <begin position="313"/>
        <end position="391"/>
    </location>
</feature>
<dbReference type="Gene3D" id="3.40.30.10">
    <property type="entry name" value="Glutaredoxin"/>
    <property type="match status" value="1"/>
</dbReference>
<proteinExistence type="predicted"/>
<feature type="region of interest" description="Disordered" evidence="7">
    <location>
        <begin position="235"/>
        <end position="258"/>
    </location>
</feature>
<dbReference type="CDD" id="cd16117">
    <property type="entry name" value="UBX_UBXN4"/>
    <property type="match status" value="1"/>
</dbReference>
<dbReference type="Gene3D" id="3.10.20.90">
    <property type="entry name" value="Phosphatidylinositol 3-kinase Catalytic Subunit, Chain A, domain 1"/>
    <property type="match status" value="1"/>
</dbReference>
<dbReference type="RefSeq" id="XP_013776258.1">
    <property type="nucleotide sequence ID" value="XM_013920804.2"/>
</dbReference>
<feature type="compositionally biased region" description="Low complexity" evidence="7">
    <location>
        <begin position="491"/>
        <end position="501"/>
    </location>
</feature>
<evidence type="ECO:0000256" key="7">
    <source>
        <dbReference type="SAM" id="MobiDB-lite"/>
    </source>
</evidence>
<reference evidence="10 11" key="1">
    <citation type="submission" date="2025-05" db="UniProtKB">
        <authorList>
            <consortium name="RefSeq"/>
        </authorList>
    </citation>
    <scope>IDENTIFICATION</scope>
    <source>
        <tissue evidence="10 11">Muscle</tissue>
    </source>
</reference>
<dbReference type="PANTHER" id="PTHR46424:SF1">
    <property type="entry name" value="UBX DOMAIN-CONTAINING PROTEIN 4"/>
    <property type="match status" value="1"/>
</dbReference>
<comment type="function">
    <text evidence="6">Involved in endoplasmic reticulum-associated protein degradation (ERAD). Acts as a platform to recruit both UBQLN1 and VCP to the ER during ERAD.</text>
</comment>
<organism evidence="9 11">
    <name type="scientific">Limulus polyphemus</name>
    <name type="common">Atlantic horseshoe crab</name>
    <dbReference type="NCBI Taxonomy" id="6850"/>
    <lineage>
        <taxon>Eukaryota</taxon>
        <taxon>Metazoa</taxon>
        <taxon>Ecdysozoa</taxon>
        <taxon>Arthropoda</taxon>
        <taxon>Chelicerata</taxon>
        <taxon>Merostomata</taxon>
        <taxon>Xiphosura</taxon>
        <taxon>Limulidae</taxon>
        <taxon>Limulus</taxon>
    </lineage>
</organism>
<name>A0ABM1SIT8_LIMPO</name>
<dbReference type="GeneID" id="106461025"/>
<dbReference type="InterPro" id="IPR029071">
    <property type="entry name" value="Ubiquitin-like_domsf"/>
</dbReference>
<feature type="compositionally biased region" description="Polar residues" evidence="7">
    <location>
        <begin position="442"/>
        <end position="459"/>
    </location>
</feature>
<feature type="region of interest" description="Disordered" evidence="7">
    <location>
        <begin position="438"/>
        <end position="501"/>
    </location>
</feature>
<evidence type="ECO:0000256" key="2">
    <source>
        <dbReference type="ARBA" id="ARBA00023230"/>
    </source>
</evidence>
<evidence type="ECO:0000256" key="1">
    <source>
        <dbReference type="ARBA" id="ARBA00004406"/>
    </source>
</evidence>
<sequence>MKWFEGTIPEAISEAKTRKKVFLVYIEDDDEISKKMAETYNNSEVSQKLEACGCIALKLKAKSEPCKQFSQIYPVVIIPSSFFIGPNGVPLEVVAGNPEPQEFLTKIDKMLELHQSNLEKLPDSGTRDKTTSPSSSQSSSVDFQTPTNQVPAATIPSDETTTCASEITQATTSKKARYDKVDEAEDDLSESSVEDKVKRARKLLEEKKIQKEKEQQEKEKIEEVERRKLGKELQKFRQQKQDQEVKELAQERAREKEEERLARERVKAQIEQDRAERAIRFEKAKANELRQRQLQEERKLKAEQERAATEAAANSQFARIQFRLPDGSSVTNQFLADAPLERLHQFVQESVRPPFSSFVLSTTFPRRQFKKEDFPKPLRDLQLVPTAVVLVLPEQAVIPSDRGSGIVSYLWFLISPVLVLWRIISNFLFGSGASSSATPSTIDAQTNSSPSSSQDATNLRNRKSDSSSFTYREGNIYRLNNQQNDSDDDNNTWNGNSTQQM</sequence>
<dbReference type="RefSeq" id="XP_022243543.1">
    <property type="nucleotide sequence ID" value="XM_022387835.1"/>
</dbReference>
<dbReference type="SMART" id="SM00166">
    <property type="entry name" value="UBX"/>
    <property type="match status" value="1"/>
</dbReference>
<dbReference type="SUPFAM" id="SSF52833">
    <property type="entry name" value="Thioredoxin-like"/>
    <property type="match status" value="1"/>
</dbReference>
<dbReference type="InterPro" id="IPR036249">
    <property type="entry name" value="Thioredoxin-like_sf"/>
</dbReference>
<dbReference type="Pfam" id="PF00789">
    <property type="entry name" value="UBX"/>
    <property type="match status" value="1"/>
</dbReference>
<feature type="compositionally biased region" description="Polar residues" evidence="7">
    <location>
        <begin position="141"/>
        <end position="173"/>
    </location>
</feature>